<keyword evidence="1" id="KW-0732">Signal</keyword>
<dbReference type="Proteomes" id="UP001153712">
    <property type="component" value="Chromosome 12"/>
</dbReference>
<name>A0A9N9TE35_PHYSR</name>
<feature type="chain" id="PRO_5040513475" evidence="1">
    <location>
        <begin position="20"/>
        <end position="453"/>
    </location>
</feature>
<dbReference type="EMBL" id="OU900105">
    <property type="protein sequence ID" value="CAG9856302.1"/>
    <property type="molecule type" value="Genomic_DNA"/>
</dbReference>
<dbReference type="InterPro" id="IPR016024">
    <property type="entry name" value="ARM-type_fold"/>
</dbReference>
<proteinExistence type="predicted"/>
<dbReference type="SUPFAM" id="SSF48371">
    <property type="entry name" value="ARM repeat"/>
    <property type="match status" value="1"/>
</dbReference>
<organism evidence="2 3">
    <name type="scientific">Phyllotreta striolata</name>
    <name type="common">Striped flea beetle</name>
    <name type="synonym">Crioceris striolata</name>
    <dbReference type="NCBI Taxonomy" id="444603"/>
    <lineage>
        <taxon>Eukaryota</taxon>
        <taxon>Metazoa</taxon>
        <taxon>Ecdysozoa</taxon>
        <taxon>Arthropoda</taxon>
        <taxon>Hexapoda</taxon>
        <taxon>Insecta</taxon>
        <taxon>Pterygota</taxon>
        <taxon>Neoptera</taxon>
        <taxon>Endopterygota</taxon>
        <taxon>Coleoptera</taxon>
        <taxon>Polyphaga</taxon>
        <taxon>Cucujiformia</taxon>
        <taxon>Chrysomeloidea</taxon>
        <taxon>Chrysomelidae</taxon>
        <taxon>Galerucinae</taxon>
        <taxon>Alticini</taxon>
        <taxon>Phyllotreta</taxon>
    </lineage>
</organism>
<accession>A0A9N9TE35</accession>
<protein>
    <submittedName>
        <fullName evidence="2">Uncharacterized protein</fullName>
    </submittedName>
</protein>
<evidence type="ECO:0000256" key="1">
    <source>
        <dbReference type="SAM" id="SignalP"/>
    </source>
</evidence>
<sequence>MKEYLAIYLILFIVIETRCERDEYEKMQNCLVKSLNKHKSVMEVYLCKKKCIWENLGIVTETGTINTHAFGNYFGIKRGVNLVEFRLCLKTILPEHSLKNCKDVTKVKICHNMVKELSKSPAASLRATPLYQPAKMRFLVYTATKILDHTLNPLVEGIGNTVKYLLPRPARKGVKIVSDGWFAFNDAIRNTVSSATKSILGLVDSTGNAVVHGVESIGDTTLDYTVRPVVNTVRESVKETIKGEAKEIIESAPTMIADILTELGLGDFIGPDIFKRLPELALKILPKLWTMFKVSKGVIGFVYNLVTHVLNDVNQKNKELKTPEDLTAQLVPQVVNSLNETATNMVKDLGSIIADTLPAVGGKLIEETIDRIVDAMHSAGPTLVNVVTNIMNKFIEEFSKSLAQSLPYILEAIQKLVQNNSEKTVKIIKQKRPKEEIDLGDIEQYINKLHLEE</sequence>
<reference evidence="2" key="1">
    <citation type="submission" date="2022-01" db="EMBL/GenBank/DDBJ databases">
        <authorList>
            <person name="King R."/>
        </authorList>
    </citation>
    <scope>NUCLEOTIDE SEQUENCE</scope>
</reference>
<feature type="signal peptide" evidence="1">
    <location>
        <begin position="1"/>
        <end position="19"/>
    </location>
</feature>
<evidence type="ECO:0000313" key="2">
    <source>
        <dbReference type="EMBL" id="CAG9856302.1"/>
    </source>
</evidence>
<evidence type="ECO:0000313" key="3">
    <source>
        <dbReference type="Proteomes" id="UP001153712"/>
    </source>
</evidence>
<dbReference type="AlphaFoldDB" id="A0A9N9TE35"/>
<gene>
    <name evidence="2" type="ORF">PHYEVI_LOCUS2726</name>
</gene>
<keyword evidence="3" id="KW-1185">Reference proteome</keyword>